<dbReference type="Pfam" id="PF13181">
    <property type="entry name" value="TPR_8"/>
    <property type="match status" value="1"/>
</dbReference>
<evidence type="ECO:0000256" key="2">
    <source>
        <dbReference type="ARBA" id="ARBA00022803"/>
    </source>
</evidence>
<sequence length="197" mass="23323">MNENISDIQQIKDKDWDMMEKNKKHLRKLIKNFQYSETTIDSNILDLFEKLGDYTSIAENSYEKSLTILEKIYEFSAIKTKTSEILQKIGLDYYNMGKYEKALEFNNKSLMMKEKIHSNRPDHPNFALTLHNIGLVYDKMRNFEKALEYYDKSLKIAEKVYLNRPDHPALPTLFSNIGSVYNNMEKYENAIEYNDKS</sequence>
<dbReference type="SMART" id="SM00028">
    <property type="entry name" value="TPR"/>
    <property type="match status" value="2"/>
</dbReference>
<dbReference type="PROSITE" id="PS50005">
    <property type="entry name" value="TPR"/>
    <property type="match status" value="2"/>
</dbReference>
<evidence type="ECO:0000313" key="5">
    <source>
        <dbReference type="Proteomes" id="UP000276133"/>
    </source>
</evidence>
<dbReference type="Pfam" id="PF00515">
    <property type="entry name" value="TPR_1"/>
    <property type="match status" value="1"/>
</dbReference>
<proteinExistence type="predicted"/>
<organism evidence="4 5">
    <name type="scientific">Brachionus plicatilis</name>
    <name type="common">Marine rotifer</name>
    <name type="synonym">Brachionus muelleri</name>
    <dbReference type="NCBI Taxonomy" id="10195"/>
    <lineage>
        <taxon>Eukaryota</taxon>
        <taxon>Metazoa</taxon>
        <taxon>Spiralia</taxon>
        <taxon>Gnathifera</taxon>
        <taxon>Rotifera</taxon>
        <taxon>Eurotatoria</taxon>
        <taxon>Monogononta</taxon>
        <taxon>Pseudotrocha</taxon>
        <taxon>Ploima</taxon>
        <taxon>Brachionidae</taxon>
        <taxon>Brachionus</taxon>
    </lineage>
</organism>
<evidence type="ECO:0000256" key="1">
    <source>
        <dbReference type="ARBA" id="ARBA00022737"/>
    </source>
</evidence>
<dbReference type="EMBL" id="REGN01005255">
    <property type="protein sequence ID" value="RNA14117.1"/>
    <property type="molecule type" value="Genomic_DNA"/>
</dbReference>
<dbReference type="InterPro" id="IPR019734">
    <property type="entry name" value="TPR_rpt"/>
</dbReference>
<evidence type="ECO:0000256" key="3">
    <source>
        <dbReference type="PROSITE-ProRule" id="PRU00339"/>
    </source>
</evidence>
<keyword evidence="1" id="KW-0677">Repeat</keyword>
<dbReference type="Pfam" id="PF13374">
    <property type="entry name" value="TPR_10"/>
    <property type="match status" value="1"/>
</dbReference>
<dbReference type="AlphaFoldDB" id="A0A3M7QRN9"/>
<dbReference type="Proteomes" id="UP000276133">
    <property type="component" value="Unassembled WGS sequence"/>
</dbReference>
<dbReference type="STRING" id="10195.A0A3M7QRN9"/>
<keyword evidence="2 3" id="KW-0802">TPR repeat</keyword>
<comment type="caution">
    <text evidence="4">The sequence shown here is derived from an EMBL/GenBank/DDBJ whole genome shotgun (WGS) entry which is preliminary data.</text>
</comment>
<dbReference type="OrthoDB" id="626167at2759"/>
<dbReference type="SUPFAM" id="SSF48452">
    <property type="entry name" value="TPR-like"/>
    <property type="match status" value="1"/>
</dbReference>
<name>A0A3M7QRN9_BRAPC</name>
<dbReference type="PANTHER" id="PTHR45641:SF19">
    <property type="entry name" value="NEPHROCYSTIN-3"/>
    <property type="match status" value="1"/>
</dbReference>
<dbReference type="PANTHER" id="PTHR45641">
    <property type="entry name" value="TETRATRICOPEPTIDE REPEAT PROTEIN (AFU_ORTHOLOGUE AFUA_6G03870)"/>
    <property type="match status" value="1"/>
</dbReference>
<dbReference type="Gene3D" id="1.25.40.10">
    <property type="entry name" value="Tetratricopeptide repeat domain"/>
    <property type="match status" value="1"/>
</dbReference>
<dbReference type="InterPro" id="IPR011990">
    <property type="entry name" value="TPR-like_helical_dom_sf"/>
</dbReference>
<accession>A0A3M7QRN9</accession>
<keyword evidence="5" id="KW-1185">Reference proteome</keyword>
<reference evidence="4 5" key="1">
    <citation type="journal article" date="2018" name="Sci. Rep.">
        <title>Genomic signatures of local adaptation to the degree of environmental predictability in rotifers.</title>
        <authorList>
            <person name="Franch-Gras L."/>
            <person name="Hahn C."/>
            <person name="Garcia-Roger E.M."/>
            <person name="Carmona M.J."/>
            <person name="Serra M."/>
            <person name="Gomez A."/>
        </authorList>
    </citation>
    <scope>NUCLEOTIDE SEQUENCE [LARGE SCALE GENOMIC DNA]</scope>
    <source>
        <strain evidence="4">HYR1</strain>
    </source>
</reference>
<evidence type="ECO:0000313" key="4">
    <source>
        <dbReference type="EMBL" id="RNA14117.1"/>
    </source>
</evidence>
<feature type="repeat" description="TPR" evidence="3">
    <location>
        <begin position="83"/>
        <end position="116"/>
    </location>
</feature>
<feature type="repeat" description="TPR" evidence="3">
    <location>
        <begin position="127"/>
        <end position="160"/>
    </location>
</feature>
<protein>
    <submittedName>
        <fullName evidence="4">Tetratricopeptide repeat</fullName>
    </submittedName>
</protein>
<gene>
    <name evidence="4" type="ORF">BpHYR1_052522</name>
</gene>
<dbReference type="PROSITE" id="PS50293">
    <property type="entry name" value="TPR_REGION"/>
    <property type="match status" value="2"/>
</dbReference>